<evidence type="ECO:0000256" key="1">
    <source>
        <dbReference type="SAM" id="Phobius"/>
    </source>
</evidence>
<keyword evidence="1" id="KW-1133">Transmembrane helix</keyword>
<dbReference type="RefSeq" id="WP_161072390.1">
    <property type="nucleotide sequence ID" value="NZ_WWCU01000011.1"/>
</dbReference>
<feature type="transmembrane region" description="Helical" evidence="1">
    <location>
        <begin position="120"/>
        <end position="140"/>
    </location>
</feature>
<dbReference type="AlphaFoldDB" id="A0A7X4KND0"/>
<feature type="transmembrane region" description="Helical" evidence="1">
    <location>
        <begin position="47"/>
        <end position="67"/>
    </location>
</feature>
<name>A0A7X4KND0_9BURK</name>
<proteinExistence type="predicted"/>
<gene>
    <name evidence="2" type="ORF">GTP77_11975</name>
</gene>
<feature type="transmembrane region" description="Helical" evidence="1">
    <location>
        <begin position="79"/>
        <end position="100"/>
    </location>
</feature>
<keyword evidence="1" id="KW-0812">Transmembrane</keyword>
<organism evidence="2 3">
    <name type="scientific">Pseudoduganella aquatica</name>
    <dbReference type="NCBI Taxonomy" id="2660641"/>
    <lineage>
        <taxon>Bacteria</taxon>
        <taxon>Pseudomonadati</taxon>
        <taxon>Pseudomonadota</taxon>
        <taxon>Betaproteobacteria</taxon>
        <taxon>Burkholderiales</taxon>
        <taxon>Oxalobacteraceae</taxon>
        <taxon>Telluria group</taxon>
        <taxon>Pseudoduganella</taxon>
    </lineage>
</organism>
<feature type="transmembrane region" description="Helical" evidence="1">
    <location>
        <begin position="7"/>
        <end position="27"/>
    </location>
</feature>
<protein>
    <submittedName>
        <fullName evidence="2">Uncharacterized protein</fullName>
    </submittedName>
</protein>
<keyword evidence="1" id="KW-0472">Membrane</keyword>
<dbReference type="EMBL" id="WWCU01000011">
    <property type="protein sequence ID" value="MYN08051.1"/>
    <property type="molecule type" value="Genomic_DNA"/>
</dbReference>
<accession>A0A7X4KND0</accession>
<keyword evidence="3" id="KW-1185">Reference proteome</keyword>
<sequence>MGWFIVNILLPVSVPLIFMKLAGLVPTLPPEVAARTSLLLLVKDGQLGWVALGFSASCIYDALAYLLKMGRDSPLWLQSVLGLSLATLVLSSLLAVLGGLFPVSGSLSEVRAWSRWAETYRVFLITVVLMAAAATMRCAVHYNLSV</sequence>
<comment type="caution">
    <text evidence="2">The sequence shown here is derived from an EMBL/GenBank/DDBJ whole genome shotgun (WGS) entry which is preliminary data.</text>
</comment>
<evidence type="ECO:0000313" key="2">
    <source>
        <dbReference type="EMBL" id="MYN08051.1"/>
    </source>
</evidence>
<evidence type="ECO:0000313" key="3">
    <source>
        <dbReference type="Proteomes" id="UP000450676"/>
    </source>
</evidence>
<reference evidence="2 3" key="1">
    <citation type="submission" date="2019-12" db="EMBL/GenBank/DDBJ databases">
        <title>Novel species isolated from a subtropical stream in China.</title>
        <authorList>
            <person name="Lu H."/>
        </authorList>
    </citation>
    <scope>NUCLEOTIDE SEQUENCE [LARGE SCALE GENOMIC DNA]</scope>
    <source>
        <strain evidence="2 3">FT127W</strain>
    </source>
</reference>
<dbReference type="Proteomes" id="UP000450676">
    <property type="component" value="Unassembled WGS sequence"/>
</dbReference>